<dbReference type="GO" id="GO:0005886">
    <property type="term" value="C:plasma membrane"/>
    <property type="evidence" value="ECO:0007669"/>
    <property type="project" value="TreeGrafter"/>
</dbReference>
<dbReference type="AlphaFoldDB" id="A0A819FVI5"/>
<gene>
    <name evidence="9" type="ORF">FNK824_LOCUS19121</name>
    <name evidence="8" type="ORF">SEV965_LOCUS16931</name>
</gene>
<sequence length="571" mass="67064">MVEEYSRYMKQSSKFDNDDNRYLCECNHSQSFGKNCEYFLPAGTTFDETIHWEIKMKLAFPWRIQMYGDILCYITLICDYGLLCLDWRDICDGKQQCMSGYDEENCDKLEFNECDDDEYRCMNGMCIPDEYFLDGEYDCMDLTDEKQLFDDENCTYQAANLECDDRICLPNRWSCGDGQCIKKRFDFQNKKVASIDCTNKRSEYYICESYGRFKRWTLPNGKCYSSNRYEETNAKNRTVDQECVYLVKCALSQGAEKQCPCNGSSCIDALNKVCPSVNIQYPNGGIIAPYIRHFYNVTRNWKEKLSDLMMFNATIKCRGYMIYQYTTVLPYLSEFDLRDFEVFLCSNSSISSIIPVNGYDKYCYNDSRTFNNHSYNFIDICKYSMECISAYRIGDGIVNCQDQMDENQSEINISETCQNIQRHRFRCSPEESSCLHVNNLGDFDSNCNNSYDESWMGTDIILSKVDCNSQLKDGCEFIRQYINISWNSNTNNNNNNNYNSTLQLSSTRIPFRAYCDTFWDLYSKNDENVTRCRTWWICLEEQWQCRTGQCIDKKWVLDGEWDCADASDEEI</sequence>
<evidence type="ECO:0000256" key="4">
    <source>
        <dbReference type="ARBA" id="ARBA00022989"/>
    </source>
</evidence>
<keyword evidence="3" id="KW-0677">Repeat</keyword>
<name>A0A819FVI5_9BILA</name>
<comment type="caution">
    <text evidence="9">The sequence shown here is derived from an EMBL/GenBank/DDBJ whole genome shotgun (WGS) entry which is preliminary data.</text>
</comment>
<evidence type="ECO:0000256" key="6">
    <source>
        <dbReference type="ARBA" id="ARBA00023157"/>
    </source>
</evidence>
<evidence type="ECO:0000256" key="5">
    <source>
        <dbReference type="ARBA" id="ARBA00023136"/>
    </source>
</evidence>
<feature type="disulfide bond" evidence="7">
    <location>
        <begin position="545"/>
        <end position="563"/>
    </location>
</feature>
<evidence type="ECO:0000313" key="9">
    <source>
        <dbReference type="EMBL" id="CAF3873056.1"/>
    </source>
</evidence>
<keyword evidence="5" id="KW-0472">Membrane</keyword>
<dbReference type="Proteomes" id="UP000663874">
    <property type="component" value="Unassembled WGS sequence"/>
</dbReference>
<dbReference type="PRINTS" id="PR00261">
    <property type="entry name" value="LDLRECEPTOR"/>
</dbReference>
<keyword evidence="4" id="KW-1133">Transmembrane helix</keyword>
<evidence type="ECO:0000256" key="7">
    <source>
        <dbReference type="PROSITE-ProRule" id="PRU00124"/>
    </source>
</evidence>
<dbReference type="InterPro" id="IPR036055">
    <property type="entry name" value="LDL_receptor-like_sf"/>
</dbReference>
<evidence type="ECO:0000256" key="1">
    <source>
        <dbReference type="ARBA" id="ARBA00004167"/>
    </source>
</evidence>
<dbReference type="Proteomes" id="UP000663889">
    <property type="component" value="Unassembled WGS sequence"/>
</dbReference>
<dbReference type="InterPro" id="IPR002172">
    <property type="entry name" value="LDrepeatLR_classA_rpt"/>
</dbReference>
<keyword evidence="2" id="KW-0812">Transmembrane</keyword>
<proteinExistence type="predicted"/>
<dbReference type="PANTHER" id="PTHR24270">
    <property type="entry name" value="LOW-DENSITY LIPOPROTEIN RECEPTOR-RELATED"/>
    <property type="match status" value="1"/>
</dbReference>
<dbReference type="CDD" id="cd00112">
    <property type="entry name" value="LDLa"/>
    <property type="match status" value="2"/>
</dbReference>
<evidence type="ECO:0000313" key="10">
    <source>
        <dbReference type="Proteomes" id="UP000663874"/>
    </source>
</evidence>
<comment type="caution">
    <text evidence="7">Lacks conserved residue(s) required for the propagation of feature annotation.</text>
</comment>
<dbReference type="EMBL" id="CAJOBE010003313">
    <property type="protein sequence ID" value="CAF3873056.1"/>
    <property type="molecule type" value="Genomic_DNA"/>
</dbReference>
<feature type="disulfide bond" evidence="7">
    <location>
        <begin position="114"/>
        <end position="126"/>
    </location>
</feature>
<dbReference type="Gene3D" id="4.10.400.10">
    <property type="entry name" value="Low-density Lipoprotein Receptor"/>
    <property type="match status" value="2"/>
</dbReference>
<feature type="disulfide bond" evidence="7">
    <location>
        <begin position="538"/>
        <end position="550"/>
    </location>
</feature>
<dbReference type="GO" id="GO:0016192">
    <property type="term" value="P:vesicle-mediated transport"/>
    <property type="evidence" value="ECO:0007669"/>
    <property type="project" value="UniProtKB-ARBA"/>
</dbReference>
<keyword evidence="6 7" id="KW-1015">Disulfide bond</keyword>
<evidence type="ECO:0000313" key="8">
    <source>
        <dbReference type="EMBL" id="CAF1121422.1"/>
    </source>
</evidence>
<protein>
    <submittedName>
        <fullName evidence="9">Uncharacterized protein</fullName>
    </submittedName>
</protein>
<organism evidence="9 10">
    <name type="scientific">Rotaria sordida</name>
    <dbReference type="NCBI Taxonomy" id="392033"/>
    <lineage>
        <taxon>Eukaryota</taxon>
        <taxon>Metazoa</taxon>
        <taxon>Spiralia</taxon>
        <taxon>Gnathifera</taxon>
        <taxon>Rotifera</taxon>
        <taxon>Eurotatoria</taxon>
        <taxon>Bdelloidea</taxon>
        <taxon>Philodinida</taxon>
        <taxon>Philodinidae</taxon>
        <taxon>Rotaria</taxon>
    </lineage>
</organism>
<dbReference type="SMART" id="SM00192">
    <property type="entry name" value="LDLa"/>
    <property type="match status" value="3"/>
</dbReference>
<feature type="disulfide bond" evidence="7">
    <location>
        <begin position="121"/>
        <end position="139"/>
    </location>
</feature>
<dbReference type="Pfam" id="PF00057">
    <property type="entry name" value="Ldl_recept_a"/>
    <property type="match status" value="2"/>
</dbReference>
<reference evidence="9" key="1">
    <citation type="submission" date="2021-02" db="EMBL/GenBank/DDBJ databases">
        <authorList>
            <person name="Nowell W R."/>
        </authorList>
    </citation>
    <scope>NUCLEOTIDE SEQUENCE</scope>
</reference>
<comment type="subcellular location">
    <subcellularLocation>
        <location evidence="1">Membrane</location>
        <topology evidence="1">Single-pass membrane protein</topology>
    </subcellularLocation>
</comment>
<dbReference type="SUPFAM" id="SSF57424">
    <property type="entry name" value="LDL receptor-like module"/>
    <property type="match status" value="2"/>
</dbReference>
<dbReference type="InterPro" id="IPR050685">
    <property type="entry name" value="LDLR"/>
</dbReference>
<evidence type="ECO:0000256" key="2">
    <source>
        <dbReference type="ARBA" id="ARBA00022692"/>
    </source>
</evidence>
<dbReference type="PROSITE" id="PS50068">
    <property type="entry name" value="LDLRA_2"/>
    <property type="match status" value="2"/>
</dbReference>
<accession>A0A819FVI5</accession>
<dbReference type="EMBL" id="CAJNOU010000949">
    <property type="protein sequence ID" value="CAF1121422.1"/>
    <property type="molecule type" value="Genomic_DNA"/>
</dbReference>
<evidence type="ECO:0000256" key="3">
    <source>
        <dbReference type="ARBA" id="ARBA00022737"/>
    </source>
</evidence>